<evidence type="ECO:0000256" key="5">
    <source>
        <dbReference type="ARBA" id="ARBA00038039"/>
    </source>
</evidence>
<dbReference type="PANTHER" id="PTHR16201">
    <property type="entry name" value="SEVEN TRANSMEMBRANE PROTEIN 1-RELATED"/>
    <property type="match status" value="1"/>
</dbReference>
<feature type="compositionally biased region" description="Polar residues" evidence="7">
    <location>
        <begin position="462"/>
        <end position="481"/>
    </location>
</feature>
<evidence type="ECO:0000313" key="10">
    <source>
        <dbReference type="Proteomes" id="UP000193648"/>
    </source>
</evidence>
<evidence type="ECO:0000256" key="4">
    <source>
        <dbReference type="ARBA" id="ARBA00023136"/>
    </source>
</evidence>
<keyword evidence="10" id="KW-1185">Reference proteome</keyword>
<keyword evidence="4 8" id="KW-0472">Membrane</keyword>
<feature type="transmembrane region" description="Helical" evidence="8">
    <location>
        <begin position="235"/>
        <end position="256"/>
    </location>
</feature>
<comment type="catalytic activity">
    <reaction evidence="6">
        <text>L-histidine(out) + L-arginine(in) = L-histidine(in) + L-arginine(out)</text>
        <dbReference type="Rhea" id="RHEA:71063"/>
        <dbReference type="ChEBI" id="CHEBI:32682"/>
        <dbReference type="ChEBI" id="CHEBI:57595"/>
    </reaction>
</comment>
<dbReference type="SMART" id="SM00679">
    <property type="entry name" value="CTNS"/>
    <property type="match status" value="2"/>
</dbReference>
<dbReference type="GO" id="GO:0098852">
    <property type="term" value="C:lytic vacuole membrane"/>
    <property type="evidence" value="ECO:0007669"/>
    <property type="project" value="UniProtKB-ARBA"/>
</dbReference>
<comment type="similarity">
    <text evidence="5">Belongs to the laat-1 family.</text>
</comment>
<feature type="region of interest" description="Disordered" evidence="7">
    <location>
        <begin position="187"/>
        <end position="229"/>
    </location>
</feature>
<dbReference type="FunFam" id="1.20.1280.290:FF:000012">
    <property type="entry name" value="Vacuolar membrane PQ loop repeat protein"/>
    <property type="match status" value="1"/>
</dbReference>
<accession>A0A1Y2GKY3</accession>
<name>A0A1Y2GKY3_9FUNG</name>
<feature type="compositionally biased region" description="Acidic residues" evidence="7">
    <location>
        <begin position="442"/>
        <end position="456"/>
    </location>
</feature>
<evidence type="ECO:0000256" key="7">
    <source>
        <dbReference type="SAM" id="MobiDB-lite"/>
    </source>
</evidence>
<feature type="transmembrane region" description="Helical" evidence="8">
    <location>
        <begin position="96"/>
        <end position="114"/>
    </location>
</feature>
<dbReference type="Proteomes" id="UP000193648">
    <property type="component" value="Unassembled WGS sequence"/>
</dbReference>
<evidence type="ECO:0000256" key="2">
    <source>
        <dbReference type="ARBA" id="ARBA00022692"/>
    </source>
</evidence>
<dbReference type="InterPro" id="IPR051415">
    <property type="entry name" value="LAAT-1"/>
</dbReference>
<dbReference type="PANTHER" id="PTHR16201:SF44">
    <property type="entry name" value="SEVEN TRANSMEMBRANE PROTEIN 1"/>
    <property type="match status" value="1"/>
</dbReference>
<evidence type="ECO:0000256" key="3">
    <source>
        <dbReference type="ARBA" id="ARBA00022989"/>
    </source>
</evidence>
<feature type="transmembrane region" description="Helical" evidence="8">
    <location>
        <begin position="322"/>
        <end position="339"/>
    </location>
</feature>
<keyword evidence="3 8" id="KW-1133">Transmembrane helix</keyword>
<dbReference type="OrthoDB" id="8048523at2759"/>
<dbReference type="GeneID" id="33569703"/>
<feature type="region of interest" description="Disordered" evidence="7">
    <location>
        <begin position="440"/>
        <end position="481"/>
    </location>
</feature>
<dbReference type="RefSeq" id="XP_021880656.1">
    <property type="nucleotide sequence ID" value="XM_022027860.1"/>
</dbReference>
<gene>
    <name evidence="9" type="ORF">BCR41DRAFT_387091</name>
</gene>
<dbReference type="STRING" id="64571.A0A1Y2GKY3"/>
<feature type="transmembrane region" description="Helical" evidence="8">
    <location>
        <begin position="29"/>
        <end position="53"/>
    </location>
</feature>
<sequence length="481" mass="53588">MVAHTILYWLASHGTTATATDADDNEIPLNIYLSNIAGFLSIICWFIVFTPQFWTNYKRKSGESLSLVFLYIWLAGDIMNLIGATMDNLLLTMRVLAWYYTISDIALISQVFYYRRTSVKGSFESVITHANSESLNMSHEHTPLIGSGNGIGGGSTTNYSSISPSEHVHENEHDRMIHQAAMAANTAASHYNESHDHTANGHHHQQHLRRRSSTHSTLTNGSGKLRSKAVKRRKMIRRAIIILFPLVLLALLIWLYHDWLQCTLGDEDGDGSHCGRGHNGGHGKLPPSHPPKENNGDPISFVTINNNIDGGHDEEGHEKTLFQIWVPLLLGWGSALLYLGSRIPQIYKNWRLKSCEGLSIMMFVFSVFGNVLYVASIFLFSIELDYLIRNLPWVLGSGGTLVFDFTIFFQFYKYRHNTPLSEALKEAAATGELDENALAAAAEEDEADNTTEDDESNNTTASSTLNKNKQRTATALNGSNV</sequence>
<dbReference type="FunCoup" id="A0A1Y2GKY3">
    <property type="interactions" value="123"/>
</dbReference>
<feature type="transmembrane region" description="Helical" evidence="8">
    <location>
        <begin position="65"/>
        <end position="84"/>
    </location>
</feature>
<dbReference type="Gene3D" id="1.20.1280.290">
    <property type="match status" value="2"/>
</dbReference>
<organism evidence="9 10">
    <name type="scientific">Lobosporangium transversale</name>
    <dbReference type="NCBI Taxonomy" id="64571"/>
    <lineage>
        <taxon>Eukaryota</taxon>
        <taxon>Fungi</taxon>
        <taxon>Fungi incertae sedis</taxon>
        <taxon>Mucoromycota</taxon>
        <taxon>Mortierellomycotina</taxon>
        <taxon>Mortierellomycetes</taxon>
        <taxon>Mortierellales</taxon>
        <taxon>Mortierellaceae</taxon>
        <taxon>Lobosporangium</taxon>
    </lineage>
</organism>
<proteinExistence type="inferred from homology"/>
<feature type="region of interest" description="Disordered" evidence="7">
    <location>
        <begin position="275"/>
        <end position="296"/>
    </location>
</feature>
<feature type="transmembrane region" description="Helical" evidence="8">
    <location>
        <begin position="360"/>
        <end position="381"/>
    </location>
</feature>
<keyword evidence="2 8" id="KW-0812">Transmembrane</keyword>
<feature type="compositionally biased region" description="Basic residues" evidence="7">
    <location>
        <begin position="200"/>
        <end position="213"/>
    </location>
</feature>
<dbReference type="EMBL" id="MCFF01000022">
    <property type="protein sequence ID" value="ORZ13872.1"/>
    <property type="molecule type" value="Genomic_DNA"/>
</dbReference>
<evidence type="ECO:0000256" key="1">
    <source>
        <dbReference type="ARBA" id="ARBA00004141"/>
    </source>
</evidence>
<dbReference type="Pfam" id="PF04193">
    <property type="entry name" value="PQ-loop"/>
    <property type="match status" value="2"/>
</dbReference>
<protein>
    <submittedName>
        <fullName evidence="9">PQ loop repeat-domain-containing protein</fullName>
    </submittedName>
</protein>
<feature type="transmembrane region" description="Helical" evidence="8">
    <location>
        <begin position="393"/>
        <end position="412"/>
    </location>
</feature>
<evidence type="ECO:0000256" key="6">
    <source>
        <dbReference type="ARBA" id="ARBA00050768"/>
    </source>
</evidence>
<comment type="caution">
    <text evidence="9">The sequence shown here is derived from an EMBL/GenBank/DDBJ whole genome shotgun (WGS) entry which is preliminary data.</text>
</comment>
<dbReference type="InterPro" id="IPR006603">
    <property type="entry name" value="PQ-loop_rpt"/>
</dbReference>
<dbReference type="AlphaFoldDB" id="A0A1Y2GKY3"/>
<dbReference type="InParanoid" id="A0A1Y2GKY3"/>
<reference evidence="9 10" key="1">
    <citation type="submission" date="2016-07" db="EMBL/GenBank/DDBJ databases">
        <title>Pervasive Adenine N6-methylation of Active Genes in Fungi.</title>
        <authorList>
            <consortium name="DOE Joint Genome Institute"/>
            <person name="Mondo S.J."/>
            <person name="Dannebaum R.O."/>
            <person name="Kuo R.C."/>
            <person name="Labutti K."/>
            <person name="Haridas S."/>
            <person name="Kuo A."/>
            <person name="Salamov A."/>
            <person name="Ahrendt S.R."/>
            <person name="Lipzen A."/>
            <person name="Sullivan W."/>
            <person name="Andreopoulos W.B."/>
            <person name="Clum A."/>
            <person name="Lindquist E."/>
            <person name="Daum C."/>
            <person name="Ramamoorthy G.K."/>
            <person name="Gryganskyi A."/>
            <person name="Culley D."/>
            <person name="Magnuson J.K."/>
            <person name="James T.Y."/>
            <person name="O'Malley M.A."/>
            <person name="Stajich J.E."/>
            <person name="Spatafora J.W."/>
            <person name="Visel A."/>
            <person name="Grigoriev I.V."/>
        </authorList>
    </citation>
    <scope>NUCLEOTIDE SEQUENCE [LARGE SCALE GENOMIC DNA]</scope>
    <source>
        <strain evidence="9 10">NRRL 3116</strain>
    </source>
</reference>
<dbReference type="GO" id="GO:0034486">
    <property type="term" value="P:vacuolar transmembrane transport"/>
    <property type="evidence" value="ECO:0007669"/>
    <property type="project" value="UniProtKB-ARBA"/>
</dbReference>
<dbReference type="GO" id="GO:0015174">
    <property type="term" value="F:basic amino acid transmembrane transporter activity"/>
    <property type="evidence" value="ECO:0007669"/>
    <property type="project" value="UniProtKB-ARBA"/>
</dbReference>
<comment type="subcellular location">
    <subcellularLocation>
        <location evidence="1">Membrane</location>
        <topology evidence="1">Multi-pass membrane protein</topology>
    </subcellularLocation>
</comment>
<evidence type="ECO:0000256" key="8">
    <source>
        <dbReference type="SAM" id="Phobius"/>
    </source>
</evidence>
<evidence type="ECO:0000313" key="9">
    <source>
        <dbReference type="EMBL" id="ORZ13872.1"/>
    </source>
</evidence>
<dbReference type="FunFam" id="1.20.1280.290:FF:000009">
    <property type="entry name" value="PQ loop repeat family protein"/>
    <property type="match status" value="1"/>
</dbReference>